<dbReference type="InterPro" id="IPR053832">
    <property type="entry name" value="DUF6924"/>
</dbReference>
<keyword evidence="3" id="KW-1185">Reference proteome</keyword>
<name>A0ABR3QCN4_9TREE</name>
<sequence>MSSAALPAFPSTDQAPIVRTAFGAGSDAPWERLLKMLEVPSDEGFLPYITPVDKPGFDGASPQALFEAAKAAKANYAVIFAADARTFAEPNFPIIVIDILGQVEYDEKFNPLPDPPGLQTRTFRCLAAELWSPENNLNIANMDWEDFVDALDEDGVFRGFPEWRDEQGESVEVPQGGEAVPMRLTTLAHPDES</sequence>
<feature type="domain" description="DUF6924" evidence="1">
    <location>
        <begin position="15"/>
        <end position="160"/>
    </location>
</feature>
<gene>
    <name evidence="2" type="ORF">Q8F55_000010</name>
</gene>
<proteinExistence type="predicted"/>
<reference evidence="2 3" key="1">
    <citation type="submission" date="2023-08" db="EMBL/GenBank/DDBJ databases">
        <title>Annotated Genome Sequence of Vanrija albida AlHP1.</title>
        <authorList>
            <person name="Herzog R."/>
        </authorList>
    </citation>
    <scope>NUCLEOTIDE SEQUENCE [LARGE SCALE GENOMIC DNA]</scope>
    <source>
        <strain evidence="2 3">AlHP1</strain>
    </source>
</reference>
<dbReference type="EMBL" id="JBBXJM010000001">
    <property type="protein sequence ID" value="KAL1412267.1"/>
    <property type="molecule type" value="Genomic_DNA"/>
</dbReference>
<accession>A0ABR3QCN4</accession>
<dbReference type="Pfam" id="PF21962">
    <property type="entry name" value="DUF6924"/>
    <property type="match status" value="1"/>
</dbReference>
<dbReference type="RefSeq" id="XP_069212211.1">
    <property type="nucleotide sequence ID" value="XM_069348667.1"/>
</dbReference>
<organism evidence="2 3">
    <name type="scientific">Vanrija albida</name>
    <dbReference type="NCBI Taxonomy" id="181172"/>
    <lineage>
        <taxon>Eukaryota</taxon>
        <taxon>Fungi</taxon>
        <taxon>Dikarya</taxon>
        <taxon>Basidiomycota</taxon>
        <taxon>Agaricomycotina</taxon>
        <taxon>Tremellomycetes</taxon>
        <taxon>Trichosporonales</taxon>
        <taxon>Trichosporonaceae</taxon>
        <taxon>Vanrija</taxon>
    </lineage>
</organism>
<protein>
    <recommendedName>
        <fullName evidence="1">DUF6924 domain-containing protein</fullName>
    </recommendedName>
</protein>
<evidence type="ECO:0000313" key="3">
    <source>
        <dbReference type="Proteomes" id="UP001565368"/>
    </source>
</evidence>
<evidence type="ECO:0000313" key="2">
    <source>
        <dbReference type="EMBL" id="KAL1412267.1"/>
    </source>
</evidence>
<evidence type="ECO:0000259" key="1">
    <source>
        <dbReference type="Pfam" id="PF21962"/>
    </source>
</evidence>
<dbReference type="Proteomes" id="UP001565368">
    <property type="component" value="Unassembled WGS sequence"/>
</dbReference>
<dbReference type="GeneID" id="95981053"/>
<comment type="caution">
    <text evidence="2">The sequence shown here is derived from an EMBL/GenBank/DDBJ whole genome shotgun (WGS) entry which is preliminary data.</text>
</comment>